<reference evidence="1" key="1">
    <citation type="submission" date="2023-04" db="EMBL/GenBank/DDBJ databases">
        <title>Comparative genomic analysis of Cohnella hashimotonis sp. nov., isolated from the International Space Station.</title>
        <authorList>
            <person name="Venkateswaran K."/>
            <person name="Simpson A."/>
        </authorList>
    </citation>
    <scope>NUCLEOTIDE SEQUENCE</scope>
    <source>
        <strain evidence="1">F6_2S_P_1</strain>
    </source>
</reference>
<evidence type="ECO:0000313" key="1">
    <source>
        <dbReference type="EMBL" id="MDI4645295.1"/>
    </source>
</evidence>
<accession>A0ABT6TG62</accession>
<sequence>MLAQTRYSGLHAAASSPIPSLTHTLAFPPPMMPDFSSKMRYYRLHSITRSPAVIVMLDISSKLRYYRLHNYHSLAAVSGMTDISSKTALLSPALNADQAMQ</sequence>
<dbReference type="Proteomes" id="UP001161691">
    <property type="component" value="Unassembled WGS sequence"/>
</dbReference>
<keyword evidence="2" id="KW-1185">Reference proteome</keyword>
<dbReference type="RefSeq" id="WP_282908240.1">
    <property type="nucleotide sequence ID" value="NZ_JAGRPV010000001.1"/>
</dbReference>
<organism evidence="1 2">
    <name type="scientific">Cohnella hashimotonis</name>
    <dbReference type="NCBI Taxonomy" id="2826895"/>
    <lineage>
        <taxon>Bacteria</taxon>
        <taxon>Bacillati</taxon>
        <taxon>Bacillota</taxon>
        <taxon>Bacilli</taxon>
        <taxon>Bacillales</taxon>
        <taxon>Paenibacillaceae</taxon>
        <taxon>Cohnella</taxon>
    </lineage>
</organism>
<name>A0ABT6TG62_9BACL</name>
<protein>
    <submittedName>
        <fullName evidence="1">Uncharacterized protein</fullName>
    </submittedName>
</protein>
<gene>
    <name evidence="1" type="ORF">KB449_10000</name>
</gene>
<evidence type="ECO:0000313" key="2">
    <source>
        <dbReference type="Proteomes" id="UP001161691"/>
    </source>
</evidence>
<proteinExistence type="predicted"/>
<comment type="caution">
    <text evidence="1">The sequence shown here is derived from an EMBL/GenBank/DDBJ whole genome shotgun (WGS) entry which is preliminary data.</text>
</comment>
<dbReference type="EMBL" id="JAGRPV010000001">
    <property type="protein sequence ID" value="MDI4645295.1"/>
    <property type="molecule type" value="Genomic_DNA"/>
</dbReference>